<evidence type="ECO:0000313" key="11">
    <source>
        <dbReference type="EMBL" id="JAC60263.1"/>
    </source>
</evidence>
<dbReference type="InterPro" id="IPR024603">
    <property type="entry name" value="COG_complex_COG2_C"/>
</dbReference>
<dbReference type="PANTHER" id="PTHR12961">
    <property type="entry name" value="CONSERVED OLIGOMERIC GOLGI COMPLEX COMPONENT 2"/>
    <property type="match status" value="1"/>
</dbReference>
<evidence type="ECO:0000256" key="4">
    <source>
        <dbReference type="ARBA" id="ARBA00022448"/>
    </source>
</evidence>
<feature type="domain" description="COG complex component COG2 C-terminal" evidence="10">
    <location>
        <begin position="415"/>
        <end position="474"/>
    </location>
</feature>
<evidence type="ECO:0000256" key="6">
    <source>
        <dbReference type="ARBA" id="ARBA00023034"/>
    </source>
</evidence>
<dbReference type="EMBL" id="GBEZ01026995">
    <property type="protein sequence ID" value="JAC60263.1"/>
    <property type="molecule type" value="Transcribed_RNA"/>
</dbReference>
<dbReference type="InterPro" id="IPR024602">
    <property type="entry name" value="COG_su2_N"/>
</dbReference>
<evidence type="ECO:0000259" key="10">
    <source>
        <dbReference type="Pfam" id="PF12022"/>
    </source>
</evidence>
<evidence type="ECO:0000259" key="9">
    <source>
        <dbReference type="Pfam" id="PF06148"/>
    </source>
</evidence>
<protein>
    <recommendedName>
        <fullName evidence="3">Conserved oligomeric Golgi complex subunit 2</fullName>
    </recommendedName>
    <alternativeName>
        <fullName evidence="8">Component of oligomeric Golgi complex 2</fullName>
    </alternativeName>
</protein>
<dbReference type="Pfam" id="PF06148">
    <property type="entry name" value="COG2_N"/>
    <property type="match status" value="1"/>
</dbReference>
<dbReference type="GO" id="GO:0017119">
    <property type="term" value="C:Golgi transport complex"/>
    <property type="evidence" value="ECO:0007669"/>
    <property type="project" value="TreeGrafter"/>
</dbReference>
<evidence type="ECO:0000256" key="8">
    <source>
        <dbReference type="ARBA" id="ARBA00031344"/>
    </source>
</evidence>
<comment type="similarity">
    <text evidence="2">Belongs to the COG2 family.</text>
</comment>
<keyword evidence="7" id="KW-0472">Membrane</keyword>
<sequence length="483" mass="53054">MDARLENSSSVSEDAPVGVAFMTGARQNGMEAAAEEVNKVAATDKENEVSLDSGLCSWLKPEQFLEPNFDADTYVGELQRYVPLETLKLELDEHMSFLQNHLVEVINEDYDDFVSLSTKLVNVDGAVLRMRKPLTELRERLVEVQGTVKAELDKLQDGLQRRKDVATARTILDLLQDAAHVASKVDKLLAEVLQGEGEVQGQQLDSRSRLLERVASEVSRLNFYCNKGKGLPFFDEMQPRVNAHYKQMSMHLQTALVAALKEANQSAVFHCLHGYSALGDSAGAEETIRLHSVAPLVQSVVASHTSAGPRAGSLEEVLGAMSDEIRSQCGFWLAMALDPQSGLSAFDFLSNSVLKEVHGALARDLSRTFSPGVPATFLNNYRAAVRFLEFLEGFCRSATAVDAFRGSEEHTAFMRRWNLSVYFSLRFQDIAGGMDNILASSELQLAAGDSGQGFAAAASDYLWSAMHRCLSDEVRAFALRAGM</sequence>
<evidence type="ECO:0000256" key="1">
    <source>
        <dbReference type="ARBA" id="ARBA00004395"/>
    </source>
</evidence>
<dbReference type="GO" id="GO:0015031">
    <property type="term" value="P:protein transport"/>
    <property type="evidence" value="ECO:0007669"/>
    <property type="project" value="UniProtKB-KW"/>
</dbReference>
<accession>A0A061QKM2</accession>
<reference evidence="11" key="1">
    <citation type="submission" date="2014-05" db="EMBL/GenBank/DDBJ databases">
        <title>The transcriptome of the halophilic microalga Tetraselmis sp. GSL018 isolated from the Great Salt Lake, Utah.</title>
        <authorList>
            <person name="Jinkerson R.E."/>
            <person name="D'Adamo S."/>
            <person name="Posewitz M.C."/>
        </authorList>
    </citation>
    <scope>NUCLEOTIDE SEQUENCE</scope>
    <source>
        <strain evidence="11">GSL018</strain>
    </source>
</reference>
<dbReference type="GO" id="GO:0007030">
    <property type="term" value="P:Golgi organization"/>
    <property type="evidence" value="ECO:0007669"/>
    <property type="project" value="InterPro"/>
</dbReference>
<evidence type="ECO:0000256" key="5">
    <source>
        <dbReference type="ARBA" id="ARBA00022927"/>
    </source>
</evidence>
<dbReference type="Pfam" id="PF12022">
    <property type="entry name" value="COG2_C"/>
    <property type="match status" value="1"/>
</dbReference>
<feature type="domain" description="Conserved oligomeric Golgi complex subunit 2 N-terminal" evidence="9">
    <location>
        <begin position="58"/>
        <end position="131"/>
    </location>
</feature>
<dbReference type="GO" id="GO:0006891">
    <property type="term" value="P:intra-Golgi vesicle-mediated transport"/>
    <property type="evidence" value="ECO:0007669"/>
    <property type="project" value="TreeGrafter"/>
</dbReference>
<keyword evidence="6" id="KW-0333">Golgi apparatus</keyword>
<keyword evidence="4" id="KW-0813">Transport</keyword>
<dbReference type="AlphaFoldDB" id="A0A061QKM2"/>
<dbReference type="PANTHER" id="PTHR12961:SF0">
    <property type="entry name" value="CONSERVED OLIGOMERIC GOLGI COMPLEX SUBUNIT 2"/>
    <property type="match status" value="1"/>
</dbReference>
<evidence type="ECO:0000256" key="7">
    <source>
        <dbReference type="ARBA" id="ARBA00023136"/>
    </source>
</evidence>
<comment type="subcellular location">
    <subcellularLocation>
        <location evidence="1">Golgi apparatus membrane</location>
        <topology evidence="1">Peripheral membrane protein</topology>
    </subcellularLocation>
</comment>
<dbReference type="GO" id="GO:0000139">
    <property type="term" value="C:Golgi membrane"/>
    <property type="evidence" value="ECO:0007669"/>
    <property type="project" value="UniProtKB-SubCell"/>
</dbReference>
<organism evidence="11">
    <name type="scientific">Tetraselmis sp. GSL018</name>
    <dbReference type="NCBI Taxonomy" id="582737"/>
    <lineage>
        <taxon>Eukaryota</taxon>
        <taxon>Viridiplantae</taxon>
        <taxon>Chlorophyta</taxon>
        <taxon>core chlorophytes</taxon>
        <taxon>Chlorodendrophyceae</taxon>
        <taxon>Chlorodendrales</taxon>
        <taxon>Chlorodendraceae</taxon>
        <taxon>Tetraselmis</taxon>
    </lineage>
</organism>
<keyword evidence="5" id="KW-0653">Protein transport</keyword>
<dbReference type="InterPro" id="IPR009316">
    <property type="entry name" value="COG2"/>
</dbReference>
<name>A0A061QKM2_9CHLO</name>
<gene>
    <name evidence="11" type="ORF">TSPGSL018_29398</name>
</gene>
<proteinExistence type="inferred from homology"/>
<evidence type="ECO:0000256" key="2">
    <source>
        <dbReference type="ARBA" id="ARBA00007603"/>
    </source>
</evidence>
<evidence type="ECO:0000256" key="3">
    <source>
        <dbReference type="ARBA" id="ARBA00020977"/>
    </source>
</evidence>